<evidence type="ECO:0000313" key="1">
    <source>
        <dbReference type="EMBL" id="RAV21075.1"/>
    </source>
</evidence>
<dbReference type="SUPFAM" id="SSF50998">
    <property type="entry name" value="Quinoprotein alcohol dehydrogenase-like"/>
    <property type="match status" value="1"/>
</dbReference>
<accession>A0A329MMJ3</accession>
<proteinExistence type="predicted"/>
<dbReference type="AlphaFoldDB" id="A0A329MMJ3"/>
<dbReference type="Proteomes" id="UP000250369">
    <property type="component" value="Unassembled WGS sequence"/>
</dbReference>
<dbReference type="InterPro" id="IPR011047">
    <property type="entry name" value="Quinoprotein_ADH-like_sf"/>
</dbReference>
<sequence length="590" mass="64888">MFKDLGAPIREGAVLGNAYVAGPDKQDVMNTVYISVTQYEESVLLVTYNADTKETKQFRAENLPDIPSKQGAWGIALDGNRVYLGTYYKGHLLRYDIESERMTDLGNAVDGEEYIWSLAYDGRGKLYGGTYPGGKLFVMDTETEEVTDLGRFDEELAYCRYVAIANDGRVVASLGSVHVKIGIYNPATGHKQLLDFPENVTGFASMHQDDAGDIYFRTAAGAVTYRLEGDKLLPADKEPEPKSIRLSGNRTLKAVTNHSVTIANDQGEQEEAELKYTSSGLMMWMVHKGPDELIYGSSALPLRMFRYDPGTEESVNMGNPSVAGGEIYSMANKDGKLYIASYPGCPISVYDPAKPWDFGHESHHNPRHIGHVGERQNRPTSMIAGEDGNLYIATIPDYGEVSGSLARLNPDSGTFKVWRGIAGEHSVHVLASIAGTKWLCAGTSNEAGGGVQPPAGDAVLFIWDIEAETKRHQICPVPGAQKIVSIQYLDGLVYGLTGNGVLFGYDYTSNQVVWRKDLPIQHAIWPGMGVTKDKIIYGSGEGKLFRYDIAKDEYSVEYEANGWVLGFLMDEASNKIYFTPGARLCSFEMR</sequence>
<reference evidence="1 2" key="1">
    <citation type="journal article" date="2009" name="Int. J. Syst. Evol. Microbiol.">
        <title>Paenibacillus contaminans sp. nov., isolated from a contaminated laboratory plate.</title>
        <authorList>
            <person name="Chou J.H."/>
            <person name="Lee J.H."/>
            <person name="Lin M.C."/>
            <person name="Chang P.S."/>
            <person name="Arun A.B."/>
            <person name="Young C.C."/>
            <person name="Chen W.M."/>
        </authorList>
    </citation>
    <scope>NUCLEOTIDE SEQUENCE [LARGE SCALE GENOMIC DNA]</scope>
    <source>
        <strain evidence="1 2">CKOBP-6</strain>
    </source>
</reference>
<name>A0A329MMJ3_9BACL</name>
<evidence type="ECO:0008006" key="3">
    <source>
        <dbReference type="Google" id="ProtNLM"/>
    </source>
</evidence>
<gene>
    <name evidence="1" type="ORF">DQG23_13430</name>
</gene>
<evidence type="ECO:0000313" key="2">
    <source>
        <dbReference type="Proteomes" id="UP000250369"/>
    </source>
</evidence>
<dbReference type="EMBL" id="QMFB01000006">
    <property type="protein sequence ID" value="RAV21075.1"/>
    <property type="molecule type" value="Genomic_DNA"/>
</dbReference>
<dbReference type="Gene3D" id="2.130.10.10">
    <property type="entry name" value="YVTN repeat-like/Quinoprotein amine dehydrogenase"/>
    <property type="match status" value="2"/>
</dbReference>
<dbReference type="RefSeq" id="WP_113031357.1">
    <property type="nucleotide sequence ID" value="NZ_QMFB01000006.1"/>
</dbReference>
<dbReference type="OrthoDB" id="9815752at2"/>
<keyword evidence="2" id="KW-1185">Reference proteome</keyword>
<organism evidence="1 2">
    <name type="scientific">Paenibacillus contaminans</name>
    <dbReference type="NCBI Taxonomy" id="450362"/>
    <lineage>
        <taxon>Bacteria</taxon>
        <taxon>Bacillati</taxon>
        <taxon>Bacillota</taxon>
        <taxon>Bacilli</taxon>
        <taxon>Bacillales</taxon>
        <taxon>Paenibacillaceae</taxon>
        <taxon>Paenibacillus</taxon>
    </lineage>
</organism>
<comment type="caution">
    <text evidence="1">The sequence shown here is derived from an EMBL/GenBank/DDBJ whole genome shotgun (WGS) entry which is preliminary data.</text>
</comment>
<protein>
    <recommendedName>
        <fullName evidence="3">WD40 repeat domain-containing protein</fullName>
    </recommendedName>
</protein>
<dbReference type="InterPro" id="IPR015943">
    <property type="entry name" value="WD40/YVTN_repeat-like_dom_sf"/>
</dbReference>